<dbReference type="SUPFAM" id="SSF81901">
    <property type="entry name" value="HCP-like"/>
    <property type="match status" value="3"/>
</dbReference>
<gene>
    <name evidence="3" type="ORF">TRFO_18329</name>
</gene>
<dbReference type="InterPro" id="IPR050767">
    <property type="entry name" value="Sel1_AlgK"/>
</dbReference>
<organism evidence="3 4">
    <name type="scientific">Tritrichomonas foetus</name>
    <dbReference type="NCBI Taxonomy" id="1144522"/>
    <lineage>
        <taxon>Eukaryota</taxon>
        <taxon>Metamonada</taxon>
        <taxon>Parabasalia</taxon>
        <taxon>Tritrichomonadida</taxon>
        <taxon>Tritrichomonadidae</taxon>
        <taxon>Tritrichomonas</taxon>
    </lineage>
</organism>
<dbReference type="Pfam" id="PF07714">
    <property type="entry name" value="PK_Tyr_Ser-Thr"/>
    <property type="match status" value="1"/>
</dbReference>
<feature type="domain" description="Protein kinase" evidence="2">
    <location>
        <begin position="15"/>
        <end position="277"/>
    </location>
</feature>
<reference evidence="3" key="1">
    <citation type="submission" date="2016-10" db="EMBL/GenBank/DDBJ databases">
        <authorList>
            <person name="Benchimol M."/>
            <person name="Almeida L.G."/>
            <person name="Vasconcelos A.T."/>
            <person name="Perreira-Neves A."/>
            <person name="Rosa I.A."/>
            <person name="Tasca T."/>
            <person name="Bogo M.R."/>
            <person name="de Souza W."/>
        </authorList>
    </citation>
    <scope>NUCLEOTIDE SEQUENCE [LARGE SCALE GENOMIC DNA]</scope>
    <source>
        <strain evidence="3">K</strain>
    </source>
</reference>
<evidence type="ECO:0000313" key="4">
    <source>
        <dbReference type="Proteomes" id="UP000179807"/>
    </source>
</evidence>
<dbReference type="Gene3D" id="1.25.40.10">
    <property type="entry name" value="Tetratricopeptide repeat domain"/>
    <property type="match status" value="1"/>
</dbReference>
<dbReference type="PANTHER" id="PTHR11102">
    <property type="entry name" value="SEL-1-LIKE PROTEIN"/>
    <property type="match status" value="1"/>
</dbReference>
<protein>
    <recommendedName>
        <fullName evidence="2">Protein kinase domain-containing protein</fullName>
    </recommendedName>
</protein>
<dbReference type="Gene3D" id="1.10.510.10">
    <property type="entry name" value="Transferase(Phosphotransferase) domain 1"/>
    <property type="match status" value="1"/>
</dbReference>
<evidence type="ECO:0000256" key="1">
    <source>
        <dbReference type="ARBA" id="ARBA00038101"/>
    </source>
</evidence>
<accession>A0A1J4KQJ2</accession>
<evidence type="ECO:0000313" key="3">
    <source>
        <dbReference type="EMBL" id="OHT11958.1"/>
    </source>
</evidence>
<evidence type="ECO:0000259" key="2">
    <source>
        <dbReference type="PROSITE" id="PS50011"/>
    </source>
</evidence>
<dbReference type="InterPro" id="IPR001245">
    <property type="entry name" value="Ser-Thr/Tyr_kinase_cat_dom"/>
</dbReference>
<dbReference type="InterPro" id="IPR011990">
    <property type="entry name" value="TPR-like_helical_dom_sf"/>
</dbReference>
<dbReference type="EMBL" id="MLAK01000574">
    <property type="protein sequence ID" value="OHT11958.1"/>
    <property type="molecule type" value="Genomic_DNA"/>
</dbReference>
<dbReference type="SUPFAM" id="SSF56112">
    <property type="entry name" value="Protein kinase-like (PK-like)"/>
    <property type="match status" value="1"/>
</dbReference>
<sequence length="672" mass="75752">MDSGYQTFIINSDDYKNVKKLNNGRFGQLYLVQRGGVYYVKREVYQDPSKPNDTRAFMIEVDFFMIVRQHPAITKFYGFAVNPNSIIIEFAPNNSLGKVLEDIDEGSPPPWWTPTTRAKAIFGFAAAMQHLHSYDVVHRYLTPSNILFDAKYEIRLSDFGFSKIPIDTTCMSDINSLPIYTAPEAIEHNAYGSKVDVYSFGILVYQILTNCSDPFPGKKTVVQLSKDILSGRRPVFPRGFNPFLKKMLKSCWDANPEARPCFIDILRALRMTNVPLLDGVNMTEYESYKERLIEDTNMIGDDDIYFRIKQITPENRAIFEQIKERADGGDPEAQLHVGKMYDVGEGTEPCAELAFTYFEMAAENGNAIAKYNLSKYLEVGKGTEVDKVRSAQLMKEAAEQGYDIAYVKYARKLEKGIGVESNPAEALKIYKTMADPPNSLKEAMYEYGRMIFEPARGIEENAEEGVRYLMMSSDRGYELATMDYAKALILGKGVPKNVAEGMRIYQQGMVQKIPTAIFNIGKCYEKGENGLKQDIEKAASLYKEAANLGHINAMAQYGTMLTTGKGVPMKDPITAAHYFKKAAKFKNPLACHNYANFLFDGMGLIKVDRAKAIKYYIKANNPNSFRKLASIYYTGTRGISRDLKLTKFYLQKAAELGSRQAAEDLKTLDLGD</sequence>
<dbReference type="GO" id="GO:0004672">
    <property type="term" value="F:protein kinase activity"/>
    <property type="evidence" value="ECO:0007669"/>
    <property type="project" value="InterPro"/>
</dbReference>
<dbReference type="Pfam" id="PF08238">
    <property type="entry name" value="Sel1"/>
    <property type="match status" value="9"/>
</dbReference>
<name>A0A1J4KQJ2_9EUKA</name>
<dbReference type="AlphaFoldDB" id="A0A1J4KQJ2"/>
<dbReference type="SMART" id="SM00671">
    <property type="entry name" value="SEL1"/>
    <property type="match status" value="9"/>
</dbReference>
<dbReference type="InterPro" id="IPR011009">
    <property type="entry name" value="Kinase-like_dom_sf"/>
</dbReference>
<dbReference type="InterPro" id="IPR000719">
    <property type="entry name" value="Prot_kinase_dom"/>
</dbReference>
<dbReference type="Proteomes" id="UP000179807">
    <property type="component" value="Unassembled WGS sequence"/>
</dbReference>
<dbReference type="RefSeq" id="XP_068365094.1">
    <property type="nucleotide sequence ID" value="XM_068500115.1"/>
</dbReference>
<dbReference type="GO" id="GO:0005524">
    <property type="term" value="F:ATP binding"/>
    <property type="evidence" value="ECO:0007669"/>
    <property type="project" value="InterPro"/>
</dbReference>
<dbReference type="PRINTS" id="PR00109">
    <property type="entry name" value="TYRKINASE"/>
</dbReference>
<dbReference type="OrthoDB" id="272077at2759"/>
<comment type="caution">
    <text evidence="3">The sequence shown here is derived from an EMBL/GenBank/DDBJ whole genome shotgun (WGS) entry which is preliminary data.</text>
</comment>
<keyword evidence="4" id="KW-1185">Reference proteome</keyword>
<dbReference type="PROSITE" id="PS50011">
    <property type="entry name" value="PROTEIN_KINASE_DOM"/>
    <property type="match status" value="1"/>
</dbReference>
<comment type="similarity">
    <text evidence="1">Belongs to the sel-1 family.</text>
</comment>
<dbReference type="GeneID" id="94834819"/>
<proteinExistence type="inferred from homology"/>
<dbReference type="PANTHER" id="PTHR11102:SF160">
    <property type="entry name" value="ERAD-ASSOCIATED E3 UBIQUITIN-PROTEIN LIGASE COMPONENT HRD3"/>
    <property type="match status" value="1"/>
</dbReference>
<dbReference type="InterPro" id="IPR006597">
    <property type="entry name" value="Sel1-like"/>
</dbReference>
<dbReference type="VEuPathDB" id="TrichDB:TRFO_18329"/>